<dbReference type="RefSeq" id="XP_025359801.1">
    <property type="nucleotide sequence ID" value="XM_025507005.1"/>
</dbReference>
<keyword evidence="8" id="KW-1185">Reference proteome</keyword>
<sequence>MVLGDRIVDTRSEWRTFANEEGDDPSRVGQAANPILDGLTESLETRISGRDGHSGVAAALQRANGRTAGNSNRAILDGFEAIQNKADRMSLPKSAAEAAKMLFRRVHDEKIMRGRRTEAIIAAVLFVACKQAGHPRTLAEIQRVTNVNKKQIADCFKELQATFDLGASNARPEGGTGGVAATSAVDLINRFCNLLGLERIVVRSTEELVDIIKTKGFLDGRSPVTVAAACIYLATTIWGLTNVTPQKIAEATGVSPVTIKGGYRDLIKVKDQILTPEIVGKSERIDASRATA</sequence>
<dbReference type="GO" id="GO:0016251">
    <property type="term" value="F:RNA polymerase II general transcription initiation factor activity"/>
    <property type="evidence" value="ECO:0007669"/>
    <property type="project" value="TreeGrafter"/>
</dbReference>
<evidence type="ECO:0000256" key="3">
    <source>
        <dbReference type="ARBA" id="ARBA00022737"/>
    </source>
</evidence>
<keyword evidence="3" id="KW-0677">Repeat</keyword>
<accession>A0A316UIY7</accession>
<dbReference type="PROSITE" id="PS00782">
    <property type="entry name" value="TFIIB"/>
    <property type="match status" value="2"/>
</dbReference>
<dbReference type="InterPro" id="IPR013763">
    <property type="entry name" value="Cyclin-like_dom"/>
</dbReference>
<organism evidence="7 8">
    <name type="scientific">Jaminaea rosea</name>
    <dbReference type="NCBI Taxonomy" id="1569628"/>
    <lineage>
        <taxon>Eukaryota</taxon>
        <taxon>Fungi</taxon>
        <taxon>Dikarya</taxon>
        <taxon>Basidiomycota</taxon>
        <taxon>Ustilaginomycotina</taxon>
        <taxon>Exobasidiomycetes</taxon>
        <taxon>Microstromatales</taxon>
        <taxon>Microstromatales incertae sedis</taxon>
        <taxon>Jaminaea</taxon>
    </lineage>
</organism>
<evidence type="ECO:0000259" key="6">
    <source>
        <dbReference type="SMART" id="SM00385"/>
    </source>
</evidence>
<dbReference type="EMBL" id="KZ819677">
    <property type="protein sequence ID" value="PWN25189.1"/>
    <property type="molecule type" value="Genomic_DNA"/>
</dbReference>
<dbReference type="PRINTS" id="PR00685">
    <property type="entry name" value="TIFACTORIIB"/>
</dbReference>
<comment type="similarity">
    <text evidence="1">Belongs to the TFIIB family.</text>
</comment>
<dbReference type="AlphaFoldDB" id="A0A316UIY7"/>
<name>A0A316UIY7_9BASI</name>
<dbReference type="Gene3D" id="1.10.472.170">
    <property type="match status" value="1"/>
</dbReference>
<dbReference type="InterPro" id="IPR000812">
    <property type="entry name" value="TFIIB"/>
</dbReference>
<evidence type="ECO:0000256" key="2">
    <source>
        <dbReference type="ARBA" id="ARBA00013932"/>
    </source>
</evidence>
<keyword evidence="4" id="KW-0805">Transcription regulation</keyword>
<dbReference type="PANTHER" id="PTHR11618">
    <property type="entry name" value="TRANSCRIPTION INITIATION FACTOR IIB-RELATED"/>
    <property type="match status" value="1"/>
</dbReference>
<dbReference type="PANTHER" id="PTHR11618:SF13">
    <property type="entry name" value="TRANSCRIPTION INITIATION FACTOR IIB"/>
    <property type="match status" value="1"/>
</dbReference>
<dbReference type="InterPro" id="IPR023486">
    <property type="entry name" value="TFIIB_CS"/>
</dbReference>
<dbReference type="SUPFAM" id="SSF47954">
    <property type="entry name" value="Cyclin-like"/>
    <property type="match status" value="2"/>
</dbReference>
<feature type="domain" description="Cyclin-like" evidence="6">
    <location>
        <begin position="80"/>
        <end position="161"/>
    </location>
</feature>
<evidence type="ECO:0000256" key="1">
    <source>
        <dbReference type="ARBA" id="ARBA00010857"/>
    </source>
</evidence>
<evidence type="ECO:0000313" key="7">
    <source>
        <dbReference type="EMBL" id="PWN25189.1"/>
    </source>
</evidence>
<dbReference type="InterPro" id="IPR036915">
    <property type="entry name" value="Cyclin-like_sf"/>
</dbReference>
<dbReference type="GeneID" id="37028828"/>
<gene>
    <name evidence="7" type="ORF">BDZ90DRAFT_234389</name>
</gene>
<reference evidence="7 8" key="1">
    <citation type="journal article" date="2018" name="Mol. Biol. Evol.">
        <title>Broad Genomic Sampling Reveals a Smut Pathogenic Ancestry of the Fungal Clade Ustilaginomycotina.</title>
        <authorList>
            <person name="Kijpornyongpan T."/>
            <person name="Mondo S.J."/>
            <person name="Barry K."/>
            <person name="Sandor L."/>
            <person name="Lee J."/>
            <person name="Lipzen A."/>
            <person name="Pangilinan J."/>
            <person name="LaButti K."/>
            <person name="Hainaut M."/>
            <person name="Henrissat B."/>
            <person name="Grigoriev I.V."/>
            <person name="Spatafora J.W."/>
            <person name="Aime M.C."/>
        </authorList>
    </citation>
    <scope>NUCLEOTIDE SEQUENCE [LARGE SCALE GENOMIC DNA]</scope>
    <source>
        <strain evidence="7 8">MCA 5214</strain>
    </source>
</reference>
<dbReference type="SMART" id="SM00385">
    <property type="entry name" value="CYCLIN"/>
    <property type="match status" value="2"/>
</dbReference>
<dbReference type="GO" id="GO:0006367">
    <property type="term" value="P:transcription initiation at RNA polymerase II promoter"/>
    <property type="evidence" value="ECO:0007669"/>
    <property type="project" value="TreeGrafter"/>
</dbReference>
<evidence type="ECO:0000256" key="4">
    <source>
        <dbReference type="ARBA" id="ARBA00023015"/>
    </source>
</evidence>
<dbReference type="GO" id="GO:0017025">
    <property type="term" value="F:TBP-class protein binding"/>
    <property type="evidence" value="ECO:0007669"/>
    <property type="project" value="InterPro"/>
</dbReference>
<dbReference type="Gene3D" id="1.10.472.10">
    <property type="entry name" value="Cyclin-like"/>
    <property type="match status" value="1"/>
</dbReference>
<dbReference type="GO" id="GO:0097550">
    <property type="term" value="C:transcription preinitiation complex"/>
    <property type="evidence" value="ECO:0007669"/>
    <property type="project" value="TreeGrafter"/>
</dbReference>
<proteinExistence type="inferred from homology"/>
<feature type="domain" description="Cyclin-like" evidence="6">
    <location>
        <begin position="186"/>
        <end position="268"/>
    </location>
</feature>
<dbReference type="GO" id="GO:0005634">
    <property type="term" value="C:nucleus"/>
    <property type="evidence" value="ECO:0007669"/>
    <property type="project" value="TreeGrafter"/>
</dbReference>
<dbReference type="GO" id="GO:0070897">
    <property type="term" value="P:transcription preinitiation complex assembly"/>
    <property type="evidence" value="ECO:0007669"/>
    <property type="project" value="InterPro"/>
</dbReference>
<dbReference type="Pfam" id="PF00382">
    <property type="entry name" value="TFIIB"/>
    <property type="match status" value="2"/>
</dbReference>
<keyword evidence="5" id="KW-0804">Transcription</keyword>
<evidence type="ECO:0000256" key="5">
    <source>
        <dbReference type="ARBA" id="ARBA00023163"/>
    </source>
</evidence>
<dbReference type="Proteomes" id="UP000245884">
    <property type="component" value="Unassembled WGS sequence"/>
</dbReference>
<dbReference type="STRING" id="1569628.A0A316UIY7"/>
<evidence type="ECO:0000313" key="8">
    <source>
        <dbReference type="Proteomes" id="UP000245884"/>
    </source>
</evidence>
<dbReference type="OrthoDB" id="25790at2759"/>
<dbReference type="InterPro" id="IPR013150">
    <property type="entry name" value="TFIIB_cyclin"/>
</dbReference>
<protein>
    <recommendedName>
        <fullName evidence="2">Transcription initiation factor IIB</fullName>
    </recommendedName>
</protein>